<dbReference type="InterPro" id="IPR036638">
    <property type="entry name" value="HLH_DNA-bd_sf"/>
</dbReference>
<evidence type="ECO:0000256" key="4">
    <source>
        <dbReference type="ARBA" id="ARBA00023163"/>
    </source>
</evidence>
<feature type="region of interest" description="Disordered" evidence="6">
    <location>
        <begin position="196"/>
        <end position="244"/>
    </location>
</feature>
<name>A0ABD0WNV4_UMBPY</name>
<proteinExistence type="predicted"/>
<dbReference type="PANTHER" id="PTHR20937:SF6">
    <property type="entry name" value="MESODERM POSTERIOR PROTEIN 1"/>
    <property type="match status" value="1"/>
</dbReference>
<dbReference type="PROSITE" id="PS50888">
    <property type="entry name" value="BHLH"/>
    <property type="match status" value="1"/>
</dbReference>
<keyword evidence="3" id="KW-0238">DNA-binding</keyword>
<dbReference type="InterPro" id="IPR040259">
    <property type="entry name" value="Mesogenin/MesP"/>
</dbReference>
<dbReference type="Gene3D" id="4.10.280.10">
    <property type="entry name" value="Helix-loop-helix DNA-binding domain"/>
    <property type="match status" value="1"/>
</dbReference>
<accession>A0ABD0WNV4</accession>
<keyword evidence="2" id="KW-0805">Transcription regulation</keyword>
<evidence type="ECO:0000256" key="3">
    <source>
        <dbReference type="ARBA" id="ARBA00023125"/>
    </source>
</evidence>
<organism evidence="8 9">
    <name type="scientific">Umbra pygmaea</name>
    <name type="common">Eastern mudminnow</name>
    <dbReference type="NCBI Taxonomy" id="75934"/>
    <lineage>
        <taxon>Eukaryota</taxon>
        <taxon>Metazoa</taxon>
        <taxon>Chordata</taxon>
        <taxon>Craniata</taxon>
        <taxon>Vertebrata</taxon>
        <taxon>Euteleostomi</taxon>
        <taxon>Actinopterygii</taxon>
        <taxon>Neopterygii</taxon>
        <taxon>Teleostei</taxon>
        <taxon>Protacanthopterygii</taxon>
        <taxon>Esociformes</taxon>
        <taxon>Umbridae</taxon>
        <taxon>Umbra</taxon>
    </lineage>
</organism>
<feature type="compositionally biased region" description="Basic residues" evidence="6">
    <location>
        <begin position="224"/>
        <end position="236"/>
    </location>
</feature>
<dbReference type="SMART" id="SM00353">
    <property type="entry name" value="HLH"/>
    <property type="match status" value="1"/>
</dbReference>
<gene>
    <name evidence="8" type="ORF">UPYG_G00164640</name>
</gene>
<keyword evidence="9" id="KW-1185">Reference proteome</keyword>
<evidence type="ECO:0000313" key="9">
    <source>
        <dbReference type="Proteomes" id="UP001557470"/>
    </source>
</evidence>
<feature type="compositionally biased region" description="Polar residues" evidence="6">
    <location>
        <begin position="197"/>
        <end position="223"/>
    </location>
</feature>
<feature type="domain" description="BHLH" evidence="7">
    <location>
        <begin position="233"/>
        <end position="287"/>
    </location>
</feature>
<evidence type="ECO:0000256" key="1">
    <source>
        <dbReference type="ARBA" id="ARBA00022473"/>
    </source>
</evidence>
<dbReference type="Pfam" id="PF00010">
    <property type="entry name" value="HLH"/>
    <property type="match status" value="1"/>
</dbReference>
<comment type="caution">
    <text evidence="8">The sequence shown here is derived from an EMBL/GenBank/DDBJ whole genome shotgun (WGS) entry which is preliminary data.</text>
</comment>
<dbReference type="Proteomes" id="UP001557470">
    <property type="component" value="Unassembled WGS sequence"/>
</dbReference>
<keyword evidence="5" id="KW-0539">Nucleus</keyword>
<evidence type="ECO:0000259" key="7">
    <source>
        <dbReference type="PROSITE" id="PS50888"/>
    </source>
</evidence>
<protein>
    <recommendedName>
        <fullName evidence="7">BHLH domain-containing protein</fullName>
    </recommendedName>
</protein>
<dbReference type="InterPro" id="IPR011598">
    <property type="entry name" value="bHLH_dom"/>
</dbReference>
<dbReference type="GO" id="GO:0003677">
    <property type="term" value="F:DNA binding"/>
    <property type="evidence" value="ECO:0007669"/>
    <property type="project" value="UniProtKB-KW"/>
</dbReference>
<keyword evidence="1" id="KW-0217">Developmental protein</keyword>
<dbReference type="SUPFAM" id="SSF47459">
    <property type="entry name" value="HLH, helix-loop-helix DNA-binding domain"/>
    <property type="match status" value="1"/>
</dbReference>
<dbReference type="EMBL" id="JAGEUA010000005">
    <property type="protein sequence ID" value="KAL0978006.1"/>
    <property type="molecule type" value="Genomic_DNA"/>
</dbReference>
<keyword evidence="4" id="KW-0804">Transcription</keyword>
<dbReference type="PANTHER" id="PTHR20937">
    <property type="entry name" value="IP14615P"/>
    <property type="match status" value="1"/>
</dbReference>
<evidence type="ECO:0000256" key="2">
    <source>
        <dbReference type="ARBA" id="ARBA00023015"/>
    </source>
</evidence>
<dbReference type="AlphaFoldDB" id="A0ABD0WNV4"/>
<evidence type="ECO:0000256" key="5">
    <source>
        <dbReference type="ARBA" id="ARBA00023242"/>
    </source>
</evidence>
<evidence type="ECO:0000313" key="8">
    <source>
        <dbReference type="EMBL" id="KAL0978006.1"/>
    </source>
</evidence>
<evidence type="ECO:0000256" key="6">
    <source>
        <dbReference type="SAM" id="MobiDB-lite"/>
    </source>
</evidence>
<reference evidence="8 9" key="1">
    <citation type="submission" date="2024-06" db="EMBL/GenBank/DDBJ databases">
        <authorList>
            <person name="Pan Q."/>
            <person name="Wen M."/>
            <person name="Jouanno E."/>
            <person name="Zahm M."/>
            <person name="Klopp C."/>
            <person name="Cabau C."/>
            <person name="Louis A."/>
            <person name="Berthelot C."/>
            <person name="Parey E."/>
            <person name="Roest Crollius H."/>
            <person name="Montfort J."/>
            <person name="Robinson-Rechavi M."/>
            <person name="Bouchez O."/>
            <person name="Lampietro C."/>
            <person name="Lopez Roques C."/>
            <person name="Donnadieu C."/>
            <person name="Postlethwait J."/>
            <person name="Bobe J."/>
            <person name="Verreycken H."/>
            <person name="Guiguen Y."/>
        </authorList>
    </citation>
    <scope>NUCLEOTIDE SEQUENCE [LARGE SCALE GENOMIC DNA]</scope>
    <source>
        <strain evidence="8">Up_M1</strain>
        <tissue evidence="8">Testis</tissue>
    </source>
</reference>
<sequence length="427" mass="48048">MSHPESKLWLFPWSLQPWSNTPAPTPRPQPPGRAEVQHHTWQHSTSAQISGATFSAFLIALIRPLLLLKLLEEHHFFLQTTRPEAELNPHRRTRYHSAMDAFAVDIQDSDDSFLFDCEVLLEQTHDPVAYNPILDFSDLGYYSACSSLSPTSSVDSCCFSPARPGWTPATLQLSPKQDLSHVLGCGRQDALHFISPPATSTTLPNKGSMQTPLSARGASSCSPRKSRSRYPGKKRQSASDREKMRMRDLTKALHHLRTYLPPCLAPARQTLTKIEILKHTIRYISYLSEQLLPSDEMLHAQAYYSAVDQKQTVSEALIGFSTPQETTSPAFYSPKETTSPAFYSPEETTSPAFYSPEENFLPAFFNSTQLCYDSVKDSSRSSLQQSFPPEHIPPTHSHQISRDVFYSLAATQQYQPPQQHRVYSGQC</sequence>